<dbReference type="GO" id="GO:0016020">
    <property type="term" value="C:membrane"/>
    <property type="evidence" value="ECO:0007669"/>
    <property type="project" value="UniProtKB-SubCell"/>
</dbReference>
<organism evidence="9 10">
    <name type="scientific">Stichopus japonicus</name>
    <name type="common">Sea cucumber</name>
    <dbReference type="NCBI Taxonomy" id="307972"/>
    <lineage>
        <taxon>Eukaryota</taxon>
        <taxon>Metazoa</taxon>
        <taxon>Echinodermata</taxon>
        <taxon>Eleutherozoa</taxon>
        <taxon>Echinozoa</taxon>
        <taxon>Holothuroidea</taxon>
        <taxon>Aspidochirotacea</taxon>
        <taxon>Aspidochirotida</taxon>
        <taxon>Stichopodidae</taxon>
        <taxon>Apostichopus</taxon>
    </lineage>
</organism>
<dbReference type="PANTHER" id="PTHR21461:SF87">
    <property type="entry name" value="GH12965P"/>
    <property type="match status" value="1"/>
</dbReference>
<evidence type="ECO:0000256" key="7">
    <source>
        <dbReference type="ARBA" id="ARBA00023136"/>
    </source>
</evidence>
<keyword evidence="5 8" id="KW-0812">Transmembrane</keyword>
<evidence type="ECO:0000313" key="9">
    <source>
        <dbReference type="EMBL" id="PIK52931.1"/>
    </source>
</evidence>
<gene>
    <name evidence="9" type="ORF">BSL78_10180</name>
</gene>
<keyword evidence="4 8" id="KW-0808">Transferase</keyword>
<evidence type="ECO:0000256" key="6">
    <source>
        <dbReference type="ARBA" id="ARBA00022989"/>
    </source>
</evidence>
<dbReference type="OrthoDB" id="2526284at2759"/>
<keyword evidence="3 8" id="KW-0328">Glycosyltransferase</keyword>
<dbReference type="GO" id="GO:0005737">
    <property type="term" value="C:cytoplasm"/>
    <property type="evidence" value="ECO:0007669"/>
    <property type="project" value="TreeGrafter"/>
</dbReference>
<dbReference type="PANTHER" id="PTHR21461">
    <property type="entry name" value="GLYCOSYLTRANSFERASE FAMILY 92 PROTEIN"/>
    <property type="match status" value="1"/>
</dbReference>
<dbReference type="InterPro" id="IPR008166">
    <property type="entry name" value="Glyco_transf_92"/>
</dbReference>
<evidence type="ECO:0000256" key="4">
    <source>
        <dbReference type="ARBA" id="ARBA00022679"/>
    </source>
</evidence>
<evidence type="ECO:0000256" key="2">
    <source>
        <dbReference type="ARBA" id="ARBA00007647"/>
    </source>
</evidence>
<evidence type="ECO:0000256" key="8">
    <source>
        <dbReference type="RuleBase" id="RU366017"/>
    </source>
</evidence>
<keyword evidence="7 8" id="KW-0472">Membrane</keyword>
<evidence type="ECO:0000313" key="10">
    <source>
        <dbReference type="Proteomes" id="UP000230750"/>
    </source>
</evidence>
<evidence type="ECO:0000256" key="3">
    <source>
        <dbReference type="ARBA" id="ARBA00022676"/>
    </source>
</evidence>
<dbReference type="STRING" id="307972.A0A2G8KY68"/>
<dbReference type="GO" id="GO:0016757">
    <property type="term" value="F:glycosyltransferase activity"/>
    <property type="evidence" value="ECO:0007669"/>
    <property type="project" value="UniProtKB-UniRule"/>
</dbReference>
<keyword evidence="6 8" id="KW-1133">Transmembrane helix</keyword>
<protein>
    <recommendedName>
        <fullName evidence="8">Glycosyltransferase family 92 protein</fullName>
        <ecNumber evidence="8">2.4.1.-</ecNumber>
    </recommendedName>
</protein>
<proteinExistence type="inferred from homology"/>
<dbReference type="EC" id="2.4.1.-" evidence="8"/>
<comment type="similarity">
    <text evidence="2 8">Belongs to the glycosyltransferase 92 family.</text>
</comment>
<dbReference type="AlphaFoldDB" id="A0A2G8KY68"/>
<dbReference type="EMBL" id="MRZV01000309">
    <property type="protein sequence ID" value="PIK52931.1"/>
    <property type="molecule type" value="Genomic_DNA"/>
</dbReference>
<evidence type="ECO:0000256" key="1">
    <source>
        <dbReference type="ARBA" id="ARBA00004167"/>
    </source>
</evidence>
<reference evidence="9 10" key="1">
    <citation type="journal article" date="2017" name="PLoS Biol.">
        <title>The sea cucumber genome provides insights into morphological evolution and visceral regeneration.</title>
        <authorList>
            <person name="Zhang X."/>
            <person name="Sun L."/>
            <person name="Yuan J."/>
            <person name="Sun Y."/>
            <person name="Gao Y."/>
            <person name="Zhang L."/>
            <person name="Li S."/>
            <person name="Dai H."/>
            <person name="Hamel J.F."/>
            <person name="Liu C."/>
            <person name="Yu Y."/>
            <person name="Liu S."/>
            <person name="Lin W."/>
            <person name="Guo K."/>
            <person name="Jin S."/>
            <person name="Xu P."/>
            <person name="Storey K.B."/>
            <person name="Huan P."/>
            <person name="Zhang T."/>
            <person name="Zhou Y."/>
            <person name="Zhang J."/>
            <person name="Lin C."/>
            <person name="Li X."/>
            <person name="Xing L."/>
            <person name="Huo D."/>
            <person name="Sun M."/>
            <person name="Wang L."/>
            <person name="Mercier A."/>
            <person name="Li F."/>
            <person name="Yang H."/>
            <person name="Xiang J."/>
        </authorList>
    </citation>
    <scope>NUCLEOTIDE SEQUENCE [LARGE SCALE GENOMIC DNA]</scope>
    <source>
        <strain evidence="9">Shaxun</strain>
        <tissue evidence="9">Muscle</tissue>
    </source>
</reference>
<keyword evidence="10" id="KW-1185">Reference proteome</keyword>
<accession>A0A2G8KY68</accession>
<comment type="subcellular location">
    <subcellularLocation>
        <location evidence="1">Membrane</location>
        <topology evidence="1">Single-pass membrane protein</topology>
    </subcellularLocation>
</comment>
<dbReference type="Pfam" id="PF01697">
    <property type="entry name" value="Glyco_transf_92"/>
    <property type="match status" value="1"/>
</dbReference>
<dbReference type="Proteomes" id="UP000230750">
    <property type="component" value="Unassembled WGS sequence"/>
</dbReference>
<sequence length="498" mass="57627">MLSLKAGNNQIQCRFRTIVLVVLTLLGLYVTITSIFVAGQVNTKDKSKSKSSANLELHKSSSDVLWGYFRGTKIALGMTGVWCDVAYETSSPHLGSGCYLRDRLTCTGMPTIHSAFVDVVSKEVVFTGITFLVDTWERETFYCEFSDGSVSASDAILNDTRSFGGQPQYVIVITCPVTASYMRFMKSNNIGGDKHPHKITLRRVSEPRYAYRNIPACNTGVHDTTNHRFLSLCTMAKGMDEFFRVWLLYYRYMGVDHVYIYDNSPETSLVKVLRPFIRIGYVTVVPWAHQYTPSKTYLEVQIAHENDCLWRHRHDTKWVIKVDVDEFMQPMDPKSPRIIDFIHNFGDIPESVATLRVRNWFFSKLPSNVSKDILYSGTVIERNPWRSPDPTEENRGRDKCLVLPQRVHYFKIHGVKIGGDTVTLNPTAEMRLVHYRSENPMHRNFRIHQFVRDDSMRNIWEQILFWKDRTADKYIRWTYKKGAPVDDVHPYKKKRSVL</sequence>
<evidence type="ECO:0000256" key="5">
    <source>
        <dbReference type="ARBA" id="ARBA00022692"/>
    </source>
</evidence>
<feature type="transmembrane region" description="Helical" evidence="8">
    <location>
        <begin position="18"/>
        <end position="39"/>
    </location>
</feature>
<name>A0A2G8KY68_STIJA</name>
<comment type="caution">
    <text evidence="9">The sequence shown here is derived from an EMBL/GenBank/DDBJ whole genome shotgun (WGS) entry which is preliminary data.</text>
</comment>